<protein>
    <submittedName>
        <fullName evidence="2">Uncharacterized protein</fullName>
    </submittedName>
</protein>
<dbReference type="Proteomes" id="UP000887565">
    <property type="component" value="Unplaced"/>
</dbReference>
<dbReference type="AlphaFoldDB" id="A0A915KK73"/>
<reference evidence="2" key="1">
    <citation type="submission" date="2022-11" db="UniProtKB">
        <authorList>
            <consortium name="WormBaseParasite"/>
        </authorList>
    </citation>
    <scope>IDENTIFICATION</scope>
</reference>
<keyword evidence="1" id="KW-1185">Reference proteome</keyword>
<dbReference type="WBParaSite" id="nRc.2.0.1.t38249-RA">
    <property type="protein sequence ID" value="nRc.2.0.1.t38249-RA"/>
    <property type="gene ID" value="nRc.2.0.1.g38249"/>
</dbReference>
<accession>A0A915KK73</accession>
<organism evidence="1 2">
    <name type="scientific">Romanomermis culicivorax</name>
    <name type="common">Nematode worm</name>
    <dbReference type="NCBI Taxonomy" id="13658"/>
    <lineage>
        <taxon>Eukaryota</taxon>
        <taxon>Metazoa</taxon>
        <taxon>Ecdysozoa</taxon>
        <taxon>Nematoda</taxon>
        <taxon>Enoplea</taxon>
        <taxon>Dorylaimia</taxon>
        <taxon>Mermithida</taxon>
        <taxon>Mermithoidea</taxon>
        <taxon>Mermithidae</taxon>
        <taxon>Romanomermis</taxon>
    </lineage>
</organism>
<name>A0A915KK73_ROMCU</name>
<sequence>MPDFFSYPKSDFRWRKHHFSVADLPTNCDLYVLRRRRSILFSLNPKYHHRFGTKVAARTPTDRRRGRWTSYVYSVNFEQGSAGSFLRRKNLIGNWTDQELDSSKRLTQQEIKSLTANLVNFSAL</sequence>
<evidence type="ECO:0000313" key="1">
    <source>
        <dbReference type="Proteomes" id="UP000887565"/>
    </source>
</evidence>
<evidence type="ECO:0000313" key="2">
    <source>
        <dbReference type="WBParaSite" id="nRc.2.0.1.t38249-RA"/>
    </source>
</evidence>
<proteinExistence type="predicted"/>